<proteinExistence type="predicted"/>
<dbReference type="GO" id="GO:0016485">
    <property type="term" value="P:protein processing"/>
    <property type="evidence" value="ECO:0007669"/>
    <property type="project" value="TreeGrafter"/>
</dbReference>
<dbReference type="InterPro" id="IPR024079">
    <property type="entry name" value="MetalloPept_cat_dom_sf"/>
</dbReference>
<dbReference type="AlphaFoldDB" id="T1GL92"/>
<dbReference type="InterPro" id="IPR000718">
    <property type="entry name" value="Peptidase_M13"/>
</dbReference>
<organism evidence="2 3">
    <name type="scientific">Megaselia scalaris</name>
    <name type="common">Humpbacked fly</name>
    <name type="synonym">Phora scalaris</name>
    <dbReference type="NCBI Taxonomy" id="36166"/>
    <lineage>
        <taxon>Eukaryota</taxon>
        <taxon>Metazoa</taxon>
        <taxon>Ecdysozoa</taxon>
        <taxon>Arthropoda</taxon>
        <taxon>Hexapoda</taxon>
        <taxon>Insecta</taxon>
        <taxon>Pterygota</taxon>
        <taxon>Neoptera</taxon>
        <taxon>Endopterygota</taxon>
        <taxon>Diptera</taxon>
        <taxon>Brachycera</taxon>
        <taxon>Muscomorpha</taxon>
        <taxon>Platypezoidea</taxon>
        <taxon>Phoridae</taxon>
        <taxon>Megaseliini</taxon>
        <taxon>Megaselia</taxon>
    </lineage>
</organism>
<keyword evidence="3" id="KW-1185">Reference proteome</keyword>
<dbReference type="SUPFAM" id="SSF55486">
    <property type="entry name" value="Metalloproteases ('zincins'), catalytic domain"/>
    <property type="match status" value="1"/>
</dbReference>
<dbReference type="EMBL" id="CAQQ02023060">
    <property type="status" value="NOT_ANNOTATED_CDS"/>
    <property type="molecule type" value="Genomic_DNA"/>
</dbReference>
<protein>
    <recommendedName>
        <fullName evidence="1">Peptidase M13 C-terminal domain-containing protein</fullName>
    </recommendedName>
</protein>
<feature type="domain" description="Peptidase M13 C-terminal" evidence="1">
    <location>
        <begin position="1"/>
        <end position="191"/>
    </location>
</feature>
<evidence type="ECO:0000313" key="2">
    <source>
        <dbReference type="EnsemblMetazoa" id="MESCA004290-PA"/>
    </source>
</evidence>
<dbReference type="GO" id="GO:0004222">
    <property type="term" value="F:metalloendopeptidase activity"/>
    <property type="evidence" value="ECO:0007669"/>
    <property type="project" value="InterPro"/>
</dbReference>
<sequence>IPIAILQYPFYNLGLEALNYGALGTVLGHELTHGFDDSGRMFDKNGNMRQWWTNETIVEYVNRTECFIDQYSKYYLEDVNEYVDGELTLGENIADNGGLREAYYAYLSYAKRNGREQYLPGLEKYTHEQLLFISFGNLWCETLTEAGSKYALEDTHCPGRFRLKGVLTNSHEFSKAFNCKLGSGMNPNQERCIIW</sequence>
<name>T1GL92_MEGSC</name>
<dbReference type="Proteomes" id="UP000015102">
    <property type="component" value="Unassembled WGS sequence"/>
</dbReference>
<dbReference type="PANTHER" id="PTHR11733:SF133">
    <property type="entry name" value="PHOSPHATE-REGULATING NEUTRAL ENDOPEPTIDASE PHEX"/>
    <property type="match status" value="1"/>
</dbReference>
<dbReference type="PRINTS" id="PR00786">
    <property type="entry name" value="NEPRILYSIN"/>
</dbReference>
<dbReference type="PANTHER" id="PTHR11733">
    <property type="entry name" value="ZINC METALLOPROTEASE FAMILY M13 NEPRILYSIN-RELATED"/>
    <property type="match status" value="1"/>
</dbReference>
<dbReference type="PROSITE" id="PS51885">
    <property type="entry name" value="NEPRILYSIN"/>
    <property type="match status" value="1"/>
</dbReference>
<reference evidence="3" key="1">
    <citation type="submission" date="2013-02" db="EMBL/GenBank/DDBJ databases">
        <authorList>
            <person name="Hughes D."/>
        </authorList>
    </citation>
    <scope>NUCLEOTIDE SEQUENCE</scope>
    <source>
        <strain>Durham</strain>
        <strain evidence="3">NC isolate 2 -- Noor lab</strain>
    </source>
</reference>
<dbReference type="InterPro" id="IPR018497">
    <property type="entry name" value="Peptidase_M13_C"/>
</dbReference>
<evidence type="ECO:0000259" key="1">
    <source>
        <dbReference type="Pfam" id="PF01431"/>
    </source>
</evidence>
<reference evidence="2" key="2">
    <citation type="submission" date="2015-06" db="UniProtKB">
        <authorList>
            <consortium name="EnsemblMetazoa"/>
        </authorList>
    </citation>
    <scope>IDENTIFICATION</scope>
</reference>
<dbReference type="STRING" id="36166.T1GL92"/>
<dbReference type="EnsemblMetazoa" id="MESCA004290-RA">
    <property type="protein sequence ID" value="MESCA004290-PA"/>
    <property type="gene ID" value="MESCA004290"/>
</dbReference>
<accession>T1GL92</accession>
<evidence type="ECO:0000313" key="3">
    <source>
        <dbReference type="Proteomes" id="UP000015102"/>
    </source>
</evidence>
<dbReference type="Gene3D" id="3.40.390.10">
    <property type="entry name" value="Collagenase (Catalytic Domain)"/>
    <property type="match status" value="1"/>
</dbReference>
<dbReference type="CDD" id="cd08662">
    <property type="entry name" value="M13"/>
    <property type="match status" value="1"/>
</dbReference>
<dbReference type="OMA" id="HCELENG"/>
<dbReference type="Pfam" id="PF01431">
    <property type="entry name" value="Peptidase_M13"/>
    <property type="match status" value="1"/>
</dbReference>
<dbReference type="GO" id="GO:0005886">
    <property type="term" value="C:plasma membrane"/>
    <property type="evidence" value="ECO:0007669"/>
    <property type="project" value="TreeGrafter"/>
</dbReference>
<dbReference type="HOGENOM" id="CLU_006187_1_1_1"/>